<comment type="similarity">
    <text evidence="2">Belongs to the paxB family.</text>
</comment>
<feature type="transmembrane region" description="Helical" evidence="6">
    <location>
        <begin position="206"/>
        <end position="228"/>
    </location>
</feature>
<evidence type="ECO:0000256" key="2">
    <source>
        <dbReference type="ARBA" id="ARBA00006757"/>
    </source>
</evidence>
<dbReference type="GO" id="GO:0016829">
    <property type="term" value="F:lyase activity"/>
    <property type="evidence" value="ECO:0007669"/>
    <property type="project" value="InterPro"/>
</dbReference>
<dbReference type="Proteomes" id="UP000249497">
    <property type="component" value="Unassembled WGS sequence"/>
</dbReference>
<feature type="transmembrane region" description="Helical" evidence="6">
    <location>
        <begin position="18"/>
        <end position="38"/>
    </location>
</feature>
<feature type="transmembrane region" description="Helical" evidence="6">
    <location>
        <begin position="50"/>
        <end position="69"/>
    </location>
</feature>
<keyword evidence="5 6" id="KW-0472">Membrane</keyword>
<dbReference type="OrthoDB" id="5294024at2759"/>
<dbReference type="GO" id="GO:0016020">
    <property type="term" value="C:membrane"/>
    <property type="evidence" value="ECO:0007669"/>
    <property type="project" value="UniProtKB-SubCell"/>
</dbReference>
<feature type="transmembrane region" description="Helical" evidence="6">
    <location>
        <begin position="173"/>
        <end position="190"/>
    </location>
</feature>
<sequence length="246" mass="28773">MHGFDLTQAPPEFQAWEWTSYLCHSYTNITWVYVYYLIIQHSYTDRSYSMPLISHCFNIAWEITFGFFFTLDHWLITLSFQVGLLTNLGTIYTAIRYGGPREWAHAPLVQRYLPGWYLLGIAFAIPAHLTLVDELGPMAACFANAIVCQVILSVGYFGQLLTRGSTRGNSWRLWFFRFTGSLTLVPEFYLRARHWPAEFGFLGKPFMLWCCAMYLVFDLAYGALFWYFRRLEHEAERARRVLKKSG</sequence>
<evidence type="ECO:0000256" key="3">
    <source>
        <dbReference type="ARBA" id="ARBA00022692"/>
    </source>
</evidence>
<dbReference type="EMBL" id="KZ824830">
    <property type="protein sequence ID" value="RAH78158.1"/>
    <property type="molecule type" value="Genomic_DNA"/>
</dbReference>
<organism evidence="7 8">
    <name type="scientific">Aspergillus japonicus CBS 114.51</name>
    <dbReference type="NCBI Taxonomy" id="1448312"/>
    <lineage>
        <taxon>Eukaryota</taxon>
        <taxon>Fungi</taxon>
        <taxon>Dikarya</taxon>
        <taxon>Ascomycota</taxon>
        <taxon>Pezizomycotina</taxon>
        <taxon>Eurotiomycetes</taxon>
        <taxon>Eurotiomycetidae</taxon>
        <taxon>Eurotiales</taxon>
        <taxon>Aspergillaceae</taxon>
        <taxon>Aspergillus</taxon>
        <taxon>Aspergillus subgen. Circumdati</taxon>
    </lineage>
</organism>
<name>A0A8T8WQN7_ASPJA</name>
<accession>A0A8T8WQN7</accession>
<dbReference type="InterPro" id="IPR039020">
    <property type="entry name" value="PaxB-like"/>
</dbReference>
<dbReference type="PANTHER" id="PTHR42038:SF2">
    <property type="entry name" value="TERPENE CYCLASE AUSL"/>
    <property type="match status" value="1"/>
</dbReference>
<evidence type="ECO:0000313" key="7">
    <source>
        <dbReference type="EMBL" id="RAH78158.1"/>
    </source>
</evidence>
<reference evidence="7 8" key="1">
    <citation type="submission" date="2018-02" db="EMBL/GenBank/DDBJ databases">
        <title>The genomes of Aspergillus section Nigri reveals drivers in fungal speciation.</title>
        <authorList>
            <consortium name="DOE Joint Genome Institute"/>
            <person name="Vesth T.C."/>
            <person name="Nybo J."/>
            <person name="Theobald S."/>
            <person name="Brandl J."/>
            <person name="Frisvad J.C."/>
            <person name="Nielsen K.F."/>
            <person name="Lyhne E.K."/>
            <person name="Kogle M.E."/>
            <person name="Kuo A."/>
            <person name="Riley R."/>
            <person name="Clum A."/>
            <person name="Nolan M."/>
            <person name="Lipzen A."/>
            <person name="Salamov A."/>
            <person name="Henrissat B."/>
            <person name="Wiebenga A."/>
            <person name="De vries R.P."/>
            <person name="Grigoriev I.V."/>
            <person name="Mortensen U.H."/>
            <person name="Andersen M.R."/>
            <person name="Baker S.E."/>
        </authorList>
    </citation>
    <scope>NUCLEOTIDE SEQUENCE [LARGE SCALE GENOMIC DNA]</scope>
    <source>
        <strain evidence="7 8">CBS 114.51</strain>
    </source>
</reference>
<feature type="transmembrane region" description="Helical" evidence="6">
    <location>
        <begin position="75"/>
        <end position="95"/>
    </location>
</feature>
<dbReference type="RefSeq" id="XP_025524052.1">
    <property type="nucleotide sequence ID" value="XM_025675297.1"/>
</dbReference>
<keyword evidence="3 6" id="KW-0812">Transmembrane</keyword>
<keyword evidence="8" id="KW-1185">Reference proteome</keyword>
<proteinExistence type="inferred from homology"/>
<evidence type="ECO:0000313" key="8">
    <source>
        <dbReference type="Proteomes" id="UP000249497"/>
    </source>
</evidence>
<comment type="subcellular location">
    <subcellularLocation>
        <location evidence="1">Membrane</location>
        <topology evidence="1">Multi-pass membrane protein</topology>
    </subcellularLocation>
</comment>
<evidence type="ECO:0000256" key="4">
    <source>
        <dbReference type="ARBA" id="ARBA00022989"/>
    </source>
</evidence>
<dbReference type="PANTHER" id="PTHR42038">
    <property type="match status" value="1"/>
</dbReference>
<evidence type="ECO:0000256" key="5">
    <source>
        <dbReference type="ARBA" id="ARBA00023136"/>
    </source>
</evidence>
<feature type="transmembrane region" description="Helical" evidence="6">
    <location>
        <begin position="115"/>
        <end position="131"/>
    </location>
</feature>
<evidence type="ECO:0000256" key="6">
    <source>
        <dbReference type="SAM" id="Phobius"/>
    </source>
</evidence>
<gene>
    <name evidence="7" type="ORF">BO86DRAFT_421761</name>
</gene>
<dbReference type="Pfam" id="PF25129">
    <property type="entry name" value="Pyr4-TMTC"/>
    <property type="match status" value="1"/>
</dbReference>
<dbReference type="GeneID" id="37178989"/>
<feature type="transmembrane region" description="Helical" evidence="6">
    <location>
        <begin position="137"/>
        <end position="161"/>
    </location>
</feature>
<keyword evidence="4 6" id="KW-1133">Transmembrane helix</keyword>
<protein>
    <submittedName>
        <fullName evidence="7">Uncharacterized protein</fullName>
    </submittedName>
</protein>
<evidence type="ECO:0000256" key="1">
    <source>
        <dbReference type="ARBA" id="ARBA00004141"/>
    </source>
</evidence>
<dbReference type="AlphaFoldDB" id="A0A8T8WQN7"/>